<dbReference type="Proteomes" id="UP000004162">
    <property type="component" value="Unassembled WGS sequence"/>
</dbReference>
<dbReference type="SMART" id="SM00966">
    <property type="entry name" value="SpoVT_AbrB"/>
    <property type="match status" value="1"/>
</dbReference>
<sequence>MVRRDFMAIATITNKGQVTIPKAVRDTLGLHSGDKLDFSCDKGGRIVVTPINKSVDDLFGRFFDPERKSISIAEIDDAVRRKFREQER</sequence>
<evidence type="ECO:0000313" key="3">
    <source>
        <dbReference type="EMBL" id="EAT58569.1"/>
    </source>
</evidence>
<gene>
    <name evidence="3" type="ORF">CferDRAFT_0597</name>
</gene>
<accession>Q0YQE7</accession>
<evidence type="ECO:0000313" key="4">
    <source>
        <dbReference type="Proteomes" id="UP000004162"/>
    </source>
</evidence>
<dbReference type="Pfam" id="PF04014">
    <property type="entry name" value="MazE_antitoxin"/>
    <property type="match status" value="1"/>
</dbReference>
<dbReference type="InterPro" id="IPR007159">
    <property type="entry name" value="SpoVT-AbrB_dom"/>
</dbReference>
<evidence type="ECO:0000259" key="2">
    <source>
        <dbReference type="PROSITE" id="PS51740"/>
    </source>
</evidence>
<keyword evidence="1" id="KW-0238">DNA-binding</keyword>
<comment type="caution">
    <text evidence="3">The sequence shown here is derived from an EMBL/GenBank/DDBJ whole genome shotgun (WGS) entry which is preliminary data.</text>
</comment>
<name>Q0YQE7_9CHLB</name>
<organism evidence="3 4">
    <name type="scientific">Chlorobium ferrooxidans DSM 13031</name>
    <dbReference type="NCBI Taxonomy" id="377431"/>
    <lineage>
        <taxon>Bacteria</taxon>
        <taxon>Pseudomonadati</taxon>
        <taxon>Chlorobiota</taxon>
        <taxon>Chlorobiia</taxon>
        <taxon>Chlorobiales</taxon>
        <taxon>Chlorobiaceae</taxon>
        <taxon>Chlorobium/Pelodictyon group</taxon>
        <taxon>Chlorobium</taxon>
    </lineage>
</organism>
<proteinExistence type="predicted"/>
<protein>
    <submittedName>
        <fullName evidence="3">Transcriptional regulator AbrB</fullName>
    </submittedName>
</protein>
<keyword evidence="4" id="KW-1185">Reference proteome</keyword>
<reference evidence="3 4" key="1">
    <citation type="submission" date="2006-07" db="EMBL/GenBank/DDBJ databases">
        <title>Annotation of the draft genome assembly of Chlorobium ferroxidans DSM 13031.</title>
        <authorList>
            <consortium name="US DOE Joint Genome Institute (JGI-ORNL)"/>
            <person name="Larimer F."/>
            <person name="Land M."/>
            <person name="Hauser L."/>
        </authorList>
    </citation>
    <scope>NUCLEOTIDE SEQUENCE [LARGE SCALE GENOMIC DNA]</scope>
    <source>
        <strain evidence="3 4">DSM 13031</strain>
    </source>
</reference>
<reference evidence="3 4" key="2">
    <citation type="submission" date="2006-07" db="EMBL/GenBank/DDBJ databases">
        <title>Sequencing of the draft genome and assembly of Chlorobium ferroxidans DSM 13031.</title>
        <authorList>
            <consortium name="US DOE Joint Genome Institute (JGI-PGF)"/>
            <person name="Copeland A."/>
            <person name="Lucas S."/>
            <person name="Lapidus A."/>
            <person name="Barry K."/>
            <person name="Glavina del Rio T."/>
            <person name="Dalin E."/>
            <person name="Tice H."/>
            <person name="Bruce D."/>
            <person name="Pitluck S."/>
            <person name="Richardson P."/>
        </authorList>
    </citation>
    <scope>NUCLEOTIDE SEQUENCE [LARGE SCALE GENOMIC DNA]</scope>
    <source>
        <strain evidence="3 4">DSM 13031</strain>
    </source>
</reference>
<evidence type="ECO:0000256" key="1">
    <source>
        <dbReference type="PROSITE-ProRule" id="PRU01076"/>
    </source>
</evidence>
<dbReference type="NCBIfam" id="TIGR01439">
    <property type="entry name" value="lp_hng_hel_AbrB"/>
    <property type="match status" value="1"/>
</dbReference>
<dbReference type="Gene3D" id="2.10.260.10">
    <property type="match status" value="1"/>
</dbReference>
<dbReference type="PROSITE" id="PS51740">
    <property type="entry name" value="SPOVT_ABRB"/>
    <property type="match status" value="1"/>
</dbReference>
<dbReference type="AlphaFoldDB" id="Q0YQE7"/>
<dbReference type="EMBL" id="AASE01000017">
    <property type="protein sequence ID" value="EAT58569.1"/>
    <property type="molecule type" value="Genomic_DNA"/>
</dbReference>
<dbReference type="SUPFAM" id="SSF89447">
    <property type="entry name" value="AbrB/MazE/MraZ-like"/>
    <property type="match status" value="1"/>
</dbReference>
<dbReference type="GO" id="GO:0003677">
    <property type="term" value="F:DNA binding"/>
    <property type="evidence" value="ECO:0007669"/>
    <property type="project" value="UniProtKB-UniRule"/>
</dbReference>
<dbReference type="InterPro" id="IPR037914">
    <property type="entry name" value="SpoVT-AbrB_sf"/>
</dbReference>
<feature type="domain" description="SpoVT-AbrB" evidence="2">
    <location>
        <begin position="7"/>
        <end position="53"/>
    </location>
</feature>